<dbReference type="AlphaFoldDB" id="A0A7J6HXR6"/>
<name>A0A7J6HXR6_CANSA</name>
<dbReference type="PANTHER" id="PTHR33108:SF51">
    <property type="entry name" value="DUF1677 FAMILY PROTEIN (DUF1677)"/>
    <property type="match status" value="1"/>
</dbReference>
<dbReference type="OrthoDB" id="673856at2759"/>
<gene>
    <name evidence="2" type="ORF">G4B88_019782</name>
    <name evidence="3" type="ORF">G4B88_022283</name>
</gene>
<dbReference type="OMA" id="MSVCVRF"/>
<sequence length="214" mass="23544">MAPHGESIIPSPNTPPTPTTFSTRITAGNFSKPPRLPSESLHRTVSDISFELSKAQEAAAMDLDDLPPISEVEDAKCECCGMVEECTPEYIEKIREKFFGKWVCGLCSEAVKEELQKKRNDNSNNCSGSGNNNKEVEEALGVHMSACVRFNKFGRAYPVLFQAEAMREMFKKSQSDGRIRAKSISPRDPSNKKGGIARSSSCIPAITKDLYTST</sequence>
<evidence type="ECO:0000313" key="3">
    <source>
        <dbReference type="EMBL" id="KAF4399200.1"/>
    </source>
</evidence>
<evidence type="ECO:0000313" key="4">
    <source>
        <dbReference type="Proteomes" id="UP000583929"/>
    </source>
</evidence>
<keyword evidence="4" id="KW-1185">Reference proteome</keyword>
<organism evidence="3 4">
    <name type="scientific">Cannabis sativa</name>
    <name type="common">Hemp</name>
    <name type="synonym">Marijuana</name>
    <dbReference type="NCBI Taxonomy" id="3483"/>
    <lineage>
        <taxon>Eukaryota</taxon>
        <taxon>Viridiplantae</taxon>
        <taxon>Streptophyta</taxon>
        <taxon>Embryophyta</taxon>
        <taxon>Tracheophyta</taxon>
        <taxon>Spermatophyta</taxon>
        <taxon>Magnoliopsida</taxon>
        <taxon>eudicotyledons</taxon>
        <taxon>Gunneridae</taxon>
        <taxon>Pentapetalae</taxon>
        <taxon>rosids</taxon>
        <taxon>fabids</taxon>
        <taxon>Rosales</taxon>
        <taxon>Cannabaceae</taxon>
        <taxon>Cannabis</taxon>
    </lineage>
</organism>
<reference evidence="3 4" key="1">
    <citation type="journal article" date="2020" name="bioRxiv">
        <title>Sequence and annotation of 42 cannabis genomes reveals extensive copy number variation in cannabinoid synthesis and pathogen resistance genes.</title>
        <authorList>
            <person name="Mckernan K.J."/>
            <person name="Helbert Y."/>
            <person name="Kane L.T."/>
            <person name="Ebling H."/>
            <person name="Zhang L."/>
            <person name="Liu B."/>
            <person name="Eaton Z."/>
            <person name="Mclaughlin S."/>
            <person name="Kingan S."/>
            <person name="Baybayan P."/>
            <person name="Concepcion G."/>
            <person name="Jordan M."/>
            <person name="Riva A."/>
            <person name="Barbazuk W."/>
            <person name="Harkins T."/>
        </authorList>
    </citation>
    <scope>NUCLEOTIDE SEQUENCE [LARGE SCALE GENOMIC DNA]</scope>
    <source>
        <strain evidence="4">cv. Jamaican Lion 4</strain>
        <strain evidence="3">Father</strain>
        <tissue evidence="3">Leaf</tissue>
    </source>
</reference>
<dbReference type="PANTHER" id="PTHR33108">
    <property type="entry name" value="OS01G0745000 PROTEIN"/>
    <property type="match status" value="1"/>
</dbReference>
<dbReference type="Pfam" id="PF07911">
    <property type="entry name" value="DUF1677"/>
    <property type="match status" value="1"/>
</dbReference>
<feature type="region of interest" description="Disordered" evidence="1">
    <location>
        <begin position="1"/>
        <end position="40"/>
    </location>
</feature>
<evidence type="ECO:0000313" key="2">
    <source>
        <dbReference type="EMBL" id="KAF4398061.1"/>
    </source>
</evidence>
<accession>A0A803NZ59</accession>
<dbReference type="EMBL" id="JAATIQ010000021">
    <property type="protein sequence ID" value="KAF4399200.1"/>
    <property type="molecule type" value="Genomic_DNA"/>
</dbReference>
<protein>
    <submittedName>
        <fullName evidence="3">Uncharacterized protein</fullName>
    </submittedName>
</protein>
<comment type="caution">
    <text evidence="3">The sequence shown here is derived from an EMBL/GenBank/DDBJ whole genome shotgun (WGS) entry which is preliminary data.</text>
</comment>
<accession>A0A7J6HXR6</accession>
<evidence type="ECO:0000256" key="1">
    <source>
        <dbReference type="SAM" id="MobiDB-lite"/>
    </source>
</evidence>
<feature type="region of interest" description="Disordered" evidence="1">
    <location>
        <begin position="172"/>
        <end position="200"/>
    </location>
</feature>
<dbReference type="InterPro" id="IPR012876">
    <property type="entry name" value="DUF1677_pln"/>
</dbReference>
<dbReference type="Proteomes" id="UP000583929">
    <property type="component" value="Unassembled WGS sequence"/>
</dbReference>
<proteinExistence type="predicted"/>
<dbReference type="EMBL" id="JAATIQ010000029">
    <property type="protein sequence ID" value="KAF4398061.1"/>
    <property type="molecule type" value="Genomic_DNA"/>
</dbReference>